<gene>
    <name evidence="9" type="ORF">B7C62_12325</name>
</gene>
<comment type="catalytic activity">
    <reaction evidence="1">
        <text>Hydrolysis of terminal, non-reducing beta-D-glucosyl residues with release of beta-D-glucose.</text>
        <dbReference type="EC" id="3.2.1.21"/>
    </reaction>
</comment>
<dbReference type="InterPro" id="IPR036881">
    <property type="entry name" value="Glyco_hydro_3_C_sf"/>
</dbReference>
<keyword evidence="4" id="KW-0732">Signal</keyword>
<evidence type="ECO:0000256" key="7">
    <source>
        <dbReference type="SAM" id="MobiDB-lite"/>
    </source>
</evidence>
<evidence type="ECO:0000256" key="5">
    <source>
        <dbReference type="ARBA" id="ARBA00022801"/>
    </source>
</evidence>
<dbReference type="InterPro" id="IPR036962">
    <property type="entry name" value="Glyco_hydro_3_N_sf"/>
</dbReference>
<dbReference type="Proteomes" id="UP000192251">
    <property type="component" value="Chromosome"/>
</dbReference>
<keyword evidence="6" id="KW-0326">Glycosidase</keyword>
<evidence type="ECO:0000256" key="4">
    <source>
        <dbReference type="ARBA" id="ARBA00022729"/>
    </source>
</evidence>
<dbReference type="Gene3D" id="3.40.50.1700">
    <property type="entry name" value="Glycoside hydrolase family 3 C-terminal domain"/>
    <property type="match status" value="1"/>
</dbReference>
<dbReference type="SUPFAM" id="SSF51445">
    <property type="entry name" value="(Trans)glycosidases"/>
    <property type="match status" value="1"/>
</dbReference>
<name>A0ABC8C467_9ACTN</name>
<dbReference type="InterPro" id="IPR001764">
    <property type="entry name" value="Glyco_hydro_3_N"/>
</dbReference>
<evidence type="ECO:0000256" key="1">
    <source>
        <dbReference type="ARBA" id="ARBA00000448"/>
    </source>
</evidence>
<sequence length="642" mass="67313">MEPYEDPRLPVEDRVADLLARMTLEEKAGLMCHGRMLPPADDTPSADGASDAPGGPGGGPGTGTGTPATPPTGAEHIAARHINHFALMAVPPPAAMARWNNHVQDLAAATRLGIPVTFSSDPRHGFTANPATAHSGEGFSAGPEPIGLAATDDPGLVREFAAATAAELRAVGIRLALHPMADLATEPRWARISGTFGEDADRAGRMLDAYIRGMQGDRLDGTSVACMVKHFPGHGPQALGEDAHFAAGRAQAFPGRNLAHHLRPFEAAFAAGAAQVMPCYAIPSGTGLAEVGAGYNRDVVTGLLRERYGFDGVVCTDFNALTGMEIPGLVTLPARAWGVEHLSVPERLVTMLDAGVDQLGGETCPELIVAAVRSGAVGEERIDASVRRVLRDKFRLGLFEDPYVDPERAAPLVGTPRTRRLGRTVQRRSLVGLSGSAEPFTTARRTKPGSPADTGNPADPGNLTDPGNPADPENLAVYAENIAPAALARYGRTVATPEEADVALLRLAAPYEHREGLLERHFHSGSLEFPAEEAARLRAICAAVPTAISVFLDRPAVLAPLTGPAGPALLIGDFGADDDLVLDAVFGGVPLVGVLPFDLPSSMRAVAESREDVPFDTAAPLWRCGHRAPAGEGAQERFAPHL</sequence>
<feature type="domain" description="Glycoside hydrolase family 3 N-terminal" evidence="8">
    <location>
        <begin position="91"/>
        <end position="391"/>
    </location>
</feature>
<comment type="similarity">
    <text evidence="2">Belongs to the glycosyl hydrolase 3 family.</text>
</comment>
<organism evidence="9 10">
    <name type="scientific">Kitasatospora albolonga</name>
    <dbReference type="NCBI Taxonomy" id="68173"/>
    <lineage>
        <taxon>Bacteria</taxon>
        <taxon>Bacillati</taxon>
        <taxon>Actinomycetota</taxon>
        <taxon>Actinomycetes</taxon>
        <taxon>Kitasatosporales</taxon>
        <taxon>Streptomycetaceae</taxon>
        <taxon>Kitasatospora</taxon>
    </lineage>
</organism>
<dbReference type="PANTHER" id="PTHR30620">
    <property type="entry name" value="PERIPLASMIC BETA-GLUCOSIDASE-RELATED"/>
    <property type="match status" value="1"/>
</dbReference>
<proteinExistence type="inferred from homology"/>
<dbReference type="EC" id="3.2.1.21" evidence="3"/>
<feature type="region of interest" description="Disordered" evidence="7">
    <location>
        <begin position="432"/>
        <end position="473"/>
    </location>
</feature>
<accession>A0ABC8C467</accession>
<dbReference type="Pfam" id="PF00933">
    <property type="entry name" value="Glyco_hydro_3"/>
    <property type="match status" value="1"/>
</dbReference>
<dbReference type="PANTHER" id="PTHR30620:SF16">
    <property type="entry name" value="LYSOSOMAL BETA GLUCOSIDASE"/>
    <property type="match status" value="1"/>
</dbReference>
<dbReference type="Gene3D" id="3.20.20.300">
    <property type="entry name" value="Glycoside hydrolase, family 3, N-terminal domain"/>
    <property type="match status" value="1"/>
</dbReference>
<keyword evidence="10" id="KW-1185">Reference proteome</keyword>
<dbReference type="GO" id="GO:0008422">
    <property type="term" value="F:beta-glucosidase activity"/>
    <property type="evidence" value="ECO:0007669"/>
    <property type="project" value="UniProtKB-EC"/>
</dbReference>
<evidence type="ECO:0000256" key="6">
    <source>
        <dbReference type="ARBA" id="ARBA00023295"/>
    </source>
</evidence>
<reference evidence="9 10" key="1">
    <citation type="submission" date="2017-04" db="EMBL/GenBank/DDBJ databases">
        <title>The complete genome sequence of Streptomyces albolongus YIM 101047, the producer of novel bafilomycins and novel odoriferous sesquiterpenoids.</title>
        <authorList>
            <person name="Yin M."/>
            <person name="Jiang Y."/>
        </authorList>
    </citation>
    <scope>NUCLEOTIDE SEQUENCE [LARGE SCALE GENOMIC DNA]</scope>
    <source>
        <strain evidence="9 10">YIM 101047</strain>
    </source>
</reference>
<dbReference type="KEGG" id="kab:B7C62_12325"/>
<dbReference type="EMBL" id="CP020563">
    <property type="protein sequence ID" value="ARF77124.1"/>
    <property type="molecule type" value="Genomic_DNA"/>
</dbReference>
<dbReference type="InterPro" id="IPR017853">
    <property type="entry name" value="GH"/>
</dbReference>
<dbReference type="SUPFAM" id="SSF52279">
    <property type="entry name" value="Beta-D-glucan exohydrolase, C-terminal domain"/>
    <property type="match status" value="1"/>
</dbReference>
<evidence type="ECO:0000259" key="8">
    <source>
        <dbReference type="Pfam" id="PF00933"/>
    </source>
</evidence>
<dbReference type="InterPro" id="IPR051915">
    <property type="entry name" value="Cellulose_Degrad_GH3"/>
</dbReference>
<feature type="compositionally biased region" description="Low complexity" evidence="7">
    <location>
        <begin position="65"/>
        <end position="74"/>
    </location>
</feature>
<dbReference type="PRINTS" id="PR00133">
    <property type="entry name" value="GLHYDRLASE3"/>
</dbReference>
<feature type="region of interest" description="Disordered" evidence="7">
    <location>
        <begin position="34"/>
        <end position="74"/>
    </location>
</feature>
<evidence type="ECO:0000313" key="9">
    <source>
        <dbReference type="EMBL" id="ARF77124.1"/>
    </source>
</evidence>
<protein>
    <recommendedName>
        <fullName evidence="3">beta-glucosidase</fullName>
        <ecNumber evidence="3">3.2.1.21</ecNumber>
    </recommendedName>
</protein>
<evidence type="ECO:0000256" key="2">
    <source>
        <dbReference type="ARBA" id="ARBA00005336"/>
    </source>
</evidence>
<evidence type="ECO:0000313" key="10">
    <source>
        <dbReference type="Proteomes" id="UP000192251"/>
    </source>
</evidence>
<dbReference type="AlphaFoldDB" id="A0ABC8C467"/>
<feature type="compositionally biased region" description="Gly residues" evidence="7">
    <location>
        <begin position="54"/>
        <end position="64"/>
    </location>
</feature>
<keyword evidence="5" id="KW-0378">Hydrolase</keyword>
<evidence type="ECO:0000256" key="3">
    <source>
        <dbReference type="ARBA" id="ARBA00012744"/>
    </source>
</evidence>